<dbReference type="InterPro" id="IPR036985">
    <property type="entry name" value="Transglutaminase-like_sf"/>
</dbReference>
<dbReference type="GO" id="GO:0046872">
    <property type="term" value="F:metal ion binding"/>
    <property type="evidence" value="ECO:0007669"/>
    <property type="project" value="UniProtKB-KW"/>
</dbReference>
<dbReference type="InterPro" id="IPR014756">
    <property type="entry name" value="Ig_E-set"/>
</dbReference>
<evidence type="ECO:0000256" key="8">
    <source>
        <dbReference type="ARBA" id="ARBA00051843"/>
    </source>
</evidence>
<keyword evidence="6" id="KW-0012">Acyltransferase</keyword>
<dbReference type="PANTHER" id="PTHR11590:SF70">
    <property type="entry name" value="PROTEIN-GLUTAMINE GAMMA-GLUTAMYLTRANSFERASE 4"/>
    <property type="match status" value="1"/>
</dbReference>
<dbReference type="InterPro" id="IPR036238">
    <property type="entry name" value="Transglutaminase_C_sf"/>
</dbReference>
<feature type="binding site" evidence="12">
    <location>
        <position position="516"/>
    </location>
    <ligand>
        <name>Ca(2+)</name>
        <dbReference type="ChEBI" id="CHEBI:29108"/>
    </ligand>
</feature>
<keyword evidence="3" id="KW-0808">Transferase</keyword>
<dbReference type="Gene3D" id="3.90.260.10">
    <property type="entry name" value="Transglutaminase-like"/>
    <property type="match status" value="1"/>
</dbReference>
<dbReference type="PROSITE" id="PS00547">
    <property type="entry name" value="TRANSGLUTAMINASES"/>
    <property type="match status" value="1"/>
</dbReference>
<dbReference type="InterPro" id="IPR013808">
    <property type="entry name" value="Transglutaminase_AS"/>
</dbReference>
<evidence type="ECO:0000256" key="2">
    <source>
        <dbReference type="ARBA" id="ARBA00011738"/>
    </source>
</evidence>
<feature type="active site" evidence="11">
    <location>
        <position position="337"/>
    </location>
</feature>
<comment type="subunit">
    <text evidence="2">Homodimer.</text>
</comment>
<dbReference type="OMA" id="YDTMFVF"/>
<dbReference type="InParanoid" id="A0A6P9AN65"/>
<dbReference type="GO" id="GO:0003810">
    <property type="term" value="F:protein-glutamine gamma-glutamyltransferase activity"/>
    <property type="evidence" value="ECO:0007669"/>
    <property type="project" value="UniProtKB-EC"/>
</dbReference>
<dbReference type="Pfam" id="PF01841">
    <property type="entry name" value="Transglut_core"/>
    <property type="match status" value="1"/>
</dbReference>
<evidence type="ECO:0000256" key="1">
    <source>
        <dbReference type="ARBA" id="ARBA00005968"/>
    </source>
</evidence>
<reference evidence="15" key="1">
    <citation type="submission" date="2025-04" db="UniProtKB">
        <authorList>
            <consortium name="RefSeq"/>
        </authorList>
    </citation>
    <scope>IDENTIFICATION</scope>
    <source>
        <tissue evidence="15 16">Blood</tissue>
    </source>
</reference>
<keyword evidence="5 12" id="KW-0106">Calcium</keyword>
<evidence type="ECO:0000256" key="12">
    <source>
        <dbReference type="PIRSR" id="PIRSR000459-2"/>
    </source>
</evidence>
<dbReference type="InterPro" id="IPR001102">
    <property type="entry name" value="Transglutaminase_N"/>
</dbReference>
<feature type="domain" description="Transglutaminase-like" evidence="13">
    <location>
        <begin position="329"/>
        <end position="422"/>
    </location>
</feature>
<dbReference type="Proteomes" id="UP001652622">
    <property type="component" value="Unplaced"/>
</dbReference>
<evidence type="ECO:0000256" key="10">
    <source>
        <dbReference type="ARBA" id="ARBA00080452"/>
    </source>
</evidence>
<dbReference type="SUPFAM" id="SSF54001">
    <property type="entry name" value="Cysteine proteinases"/>
    <property type="match status" value="1"/>
</dbReference>
<dbReference type="RefSeq" id="XP_060541938.1">
    <property type="nucleotide sequence ID" value="XM_060685955.1"/>
</dbReference>
<dbReference type="Pfam" id="PF00868">
    <property type="entry name" value="Transglut_N"/>
    <property type="match status" value="1"/>
</dbReference>
<dbReference type="FunFam" id="2.60.40.10:FF:001640">
    <property type="entry name" value="Prostate-specific transglutaminase 4"/>
    <property type="match status" value="1"/>
</dbReference>
<dbReference type="InterPro" id="IPR023608">
    <property type="entry name" value="Transglutaminase_animal"/>
</dbReference>
<keyword evidence="14" id="KW-1185">Reference proteome</keyword>
<dbReference type="SMART" id="SM00460">
    <property type="entry name" value="TGc"/>
    <property type="match status" value="1"/>
</dbReference>
<evidence type="ECO:0000313" key="15">
    <source>
        <dbReference type="RefSeq" id="XP_034260022.1"/>
    </source>
</evidence>
<comment type="similarity">
    <text evidence="1">Belongs to the transglutaminase superfamily. Transglutaminase family.</text>
</comment>
<evidence type="ECO:0000256" key="6">
    <source>
        <dbReference type="ARBA" id="ARBA00023315"/>
    </source>
</evidence>
<dbReference type="SUPFAM" id="SSF49309">
    <property type="entry name" value="Transglutaminase, two C-terminal domains"/>
    <property type="match status" value="2"/>
</dbReference>
<dbReference type="FunFam" id="3.90.260.10:FF:000001">
    <property type="entry name" value="Protein-glutamine gamma-glutamyltransferase 2"/>
    <property type="match status" value="1"/>
</dbReference>
<evidence type="ECO:0000256" key="5">
    <source>
        <dbReference type="ARBA" id="ARBA00022837"/>
    </source>
</evidence>
<dbReference type="InterPro" id="IPR038765">
    <property type="entry name" value="Papain-like_cys_pep_sf"/>
</dbReference>
<dbReference type="PIRSF" id="PIRSF000459">
    <property type="entry name" value="TGM_EBP42"/>
    <property type="match status" value="1"/>
</dbReference>
<feature type="binding site" evidence="12">
    <location>
        <position position="511"/>
    </location>
    <ligand>
        <name>Ca(2+)</name>
        <dbReference type="ChEBI" id="CHEBI:29108"/>
    </ligand>
</feature>
<dbReference type="PANTHER" id="PTHR11590">
    <property type="entry name" value="PROTEIN-GLUTAMINE GAMMA-GLUTAMYLTRANSFERASE"/>
    <property type="match status" value="1"/>
</dbReference>
<dbReference type="InterPro" id="IPR002931">
    <property type="entry name" value="Transglutaminase-like"/>
</dbReference>
<dbReference type="FunFam" id="2.60.40.10:FF:001406">
    <property type="entry name" value="Protein-glutamine gamma-glutamyltransferase 4"/>
    <property type="match status" value="1"/>
</dbReference>
<dbReference type="Pfam" id="PF00927">
    <property type="entry name" value="Transglut_C"/>
    <property type="match status" value="1"/>
</dbReference>
<dbReference type="EC" id="2.3.2.13" evidence="7"/>
<evidence type="ECO:0000313" key="14">
    <source>
        <dbReference type="Proteomes" id="UP001652622"/>
    </source>
</evidence>
<feature type="active site" evidence="11">
    <location>
        <position position="396"/>
    </location>
</feature>
<dbReference type="InterPro" id="IPR050779">
    <property type="entry name" value="Transglutaminase"/>
</dbReference>
<dbReference type="KEGG" id="pgut:117656116"/>
<evidence type="ECO:0000256" key="7">
    <source>
        <dbReference type="ARBA" id="ARBA00024222"/>
    </source>
</evidence>
<sequence length="759" mass="85769">MFNVFCKLLKSIMFQFPHSISTHQQCTLTSANLIKGERFIWPIQKQHQTCYNSWLPLAKLAGIKLKNTMSKTTGDPLRAVGVDFLRDDNTHLHHTNEFSHSSLIVRRGQEFQLKVTLSRELQDNDKVTLQLSIGQTPMPSNGTFITLNARAQQDAQPWHANICQTNGKECVIVITSPADAIIGKYLLTVDTGSNIYSPPKNFIYILFNPWCQADSVFMPDDDKRVEYILNDTGYIYVGSVANIRERPWNFGQFEDDILDCCIYLLDKSQLKASAKKDPVIISRVMSALVNSDDDRGILHANWTGHYTGGTAPLAWTGSVPILQQYYRTQKSVLYGQCWVFSGVVTTVMRCLGIPCRSVSNFGSAHDTEENLKVDIYLDEKGRKIDSLTNDSVWNFHVWNEVWMKRLDLPSGFDGWQAIDATPQEISQGIYQCGPSPVKAIKNGEVYLPYDSKFVFAAVNADKIFWRVKNEKSTKDCVKLWEEIKAIGKNISTKAVGKNIREDITTQYKFLEGTHEERKSVETAYSFISKLSSHESISPPNLLKANLKLGVEGKYSLWPGQPVDLNVIVENESVRSWTGCLVASCQLESYTGKVYADLSTIKQIVQTEGKPVIQIPWKITADTYMQKMMSTEDELLIKVNIIAEVQETNEKFTKQITLNFEHPPLKIEMADTAKINQDFTCAFIFKNTLSIPLENCKLYVEGLGIFMMEVFDQGDIEPGKIFKSKIVCAPKKTGLKKIVAKLNSTQLKEITVEKIISILE</sequence>
<proteinExistence type="inferred from homology"/>
<feature type="binding site" evidence="12">
    <location>
        <position position="461"/>
    </location>
    <ligand>
        <name>Ca(2+)</name>
        <dbReference type="ChEBI" id="CHEBI:29108"/>
    </ligand>
</feature>
<evidence type="ECO:0000256" key="11">
    <source>
        <dbReference type="PIRSR" id="PIRSR000459-1"/>
    </source>
</evidence>
<comment type="catalytic activity">
    <reaction evidence="8">
        <text>L-glutaminyl-[protein] + L-lysyl-[protein] = [protein]-L-lysyl-N(6)-5-L-glutamyl-[protein] + NH4(+)</text>
        <dbReference type="Rhea" id="RHEA:54816"/>
        <dbReference type="Rhea" id="RHEA-COMP:9752"/>
        <dbReference type="Rhea" id="RHEA-COMP:10207"/>
        <dbReference type="Rhea" id="RHEA-COMP:14005"/>
        <dbReference type="ChEBI" id="CHEBI:28938"/>
        <dbReference type="ChEBI" id="CHEBI:29969"/>
        <dbReference type="ChEBI" id="CHEBI:30011"/>
        <dbReference type="ChEBI" id="CHEBI:138370"/>
        <dbReference type="EC" id="2.3.2.13"/>
    </reaction>
</comment>
<evidence type="ECO:0000313" key="16">
    <source>
        <dbReference type="RefSeq" id="XP_060541938.1"/>
    </source>
</evidence>
<accession>A0A6P9AN65</accession>
<dbReference type="SUPFAM" id="SSF81296">
    <property type="entry name" value="E set domains"/>
    <property type="match status" value="1"/>
</dbReference>
<feature type="active site" evidence="11">
    <location>
        <position position="419"/>
    </location>
</feature>
<name>A0A6P9AN65_PANGU</name>
<feature type="binding site" evidence="12">
    <location>
        <position position="459"/>
    </location>
    <ligand>
        <name>Ca(2+)</name>
        <dbReference type="ChEBI" id="CHEBI:29108"/>
    </ligand>
</feature>
<dbReference type="InterPro" id="IPR013783">
    <property type="entry name" value="Ig-like_fold"/>
</dbReference>
<dbReference type="AlphaFoldDB" id="A0A6P9AN65"/>
<keyword evidence="4 12" id="KW-0479">Metal-binding</keyword>
<dbReference type="Gene3D" id="2.60.40.10">
    <property type="entry name" value="Immunoglobulins"/>
    <property type="match status" value="3"/>
</dbReference>
<comment type="cofactor">
    <cofactor evidence="12">
        <name>Ca(2+)</name>
        <dbReference type="ChEBI" id="CHEBI:29108"/>
    </cofactor>
    <text evidence="12">Binds 1 Ca(2+) ion per subunit.</text>
</comment>
<evidence type="ECO:0000259" key="13">
    <source>
        <dbReference type="SMART" id="SM00460"/>
    </source>
</evidence>
<gene>
    <name evidence="15" type="primary">TGM4</name>
    <name evidence="16" type="synonym">LOC132710240</name>
</gene>
<dbReference type="RefSeq" id="XP_034260022.1">
    <property type="nucleotide sequence ID" value="XM_034404131.1"/>
</dbReference>
<dbReference type="InterPro" id="IPR008958">
    <property type="entry name" value="Transglutaminase_C"/>
</dbReference>
<organism evidence="14 15">
    <name type="scientific">Pantherophis guttatus</name>
    <name type="common">Corn snake</name>
    <name type="synonym">Elaphe guttata</name>
    <dbReference type="NCBI Taxonomy" id="94885"/>
    <lineage>
        <taxon>Eukaryota</taxon>
        <taxon>Metazoa</taxon>
        <taxon>Chordata</taxon>
        <taxon>Craniata</taxon>
        <taxon>Vertebrata</taxon>
        <taxon>Euteleostomi</taxon>
        <taxon>Lepidosauria</taxon>
        <taxon>Squamata</taxon>
        <taxon>Bifurcata</taxon>
        <taxon>Unidentata</taxon>
        <taxon>Episquamata</taxon>
        <taxon>Toxicofera</taxon>
        <taxon>Serpentes</taxon>
        <taxon>Colubroidea</taxon>
        <taxon>Colubridae</taxon>
        <taxon>Colubrinae</taxon>
        <taxon>Pantherophis</taxon>
    </lineage>
</organism>
<evidence type="ECO:0000256" key="3">
    <source>
        <dbReference type="ARBA" id="ARBA00022679"/>
    </source>
</evidence>
<evidence type="ECO:0000256" key="9">
    <source>
        <dbReference type="ARBA" id="ARBA00069852"/>
    </source>
</evidence>
<protein>
    <recommendedName>
        <fullName evidence="9">Protein-glutamine gamma-glutamyltransferase 4</fullName>
        <ecNumber evidence="7">2.3.2.13</ecNumber>
    </recommendedName>
    <alternativeName>
        <fullName evidence="10">Transglutaminase-4</fullName>
    </alternativeName>
</protein>
<evidence type="ECO:0000256" key="4">
    <source>
        <dbReference type="ARBA" id="ARBA00022723"/>
    </source>
</evidence>
<dbReference type="FunFam" id="2.60.40.10:FF:001482">
    <property type="entry name" value="Protein-glutamine gamma-glutamyltransferase 4"/>
    <property type="match status" value="1"/>
</dbReference>